<dbReference type="EMBL" id="JBHRZT010000020">
    <property type="protein sequence ID" value="MFC3883194.1"/>
    <property type="molecule type" value="Genomic_DNA"/>
</dbReference>
<comment type="caution">
    <text evidence="5">The sequence shown here is derived from an EMBL/GenBank/DDBJ whole genome shotgun (WGS) entry which is preliminary data.</text>
</comment>
<keyword evidence="6" id="KW-1185">Reference proteome</keyword>
<evidence type="ECO:0000259" key="3">
    <source>
        <dbReference type="Pfam" id="PF07261"/>
    </source>
</evidence>
<evidence type="ECO:0000256" key="2">
    <source>
        <dbReference type="SAM" id="MobiDB-lite"/>
    </source>
</evidence>
<dbReference type="InterPro" id="IPR058660">
    <property type="entry name" value="WHD_DnaB"/>
</dbReference>
<reference evidence="6" key="1">
    <citation type="journal article" date="2019" name="Int. J. Syst. Evol. Microbiol.">
        <title>The Global Catalogue of Microorganisms (GCM) 10K type strain sequencing project: providing services to taxonomists for standard genome sequencing and annotation.</title>
        <authorList>
            <consortium name="The Broad Institute Genomics Platform"/>
            <consortium name="The Broad Institute Genome Sequencing Center for Infectious Disease"/>
            <person name="Wu L."/>
            <person name="Ma J."/>
        </authorList>
    </citation>
    <scope>NUCLEOTIDE SEQUENCE [LARGE SCALE GENOMIC DNA]</scope>
    <source>
        <strain evidence="6">CCUG 61889</strain>
    </source>
</reference>
<evidence type="ECO:0000259" key="4">
    <source>
        <dbReference type="Pfam" id="PF25888"/>
    </source>
</evidence>
<dbReference type="Pfam" id="PF25888">
    <property type="entry name" value="WHD_DnaB"/>
    <property type="match status" value="1"/>
</dbReference>
<dbReference type="RefSeq" id="WP_377913355.1">
    <property type="nucleotide sequence ID" value="NZ_JBHRZT010000020.1"/>
</dbReference>
<dbReference type="Pfam" id="PF07261">
    <property type="entry name" value="DnaB_2"/>
    <property type="match status" value="1"/>
</dbReference>
<gene>
    <name evidence="5" type="ORF">ACFOU2_06550</name>
</gene>
<name>A0ABV8B0Y0_9BACI</name>
<feature type="region of interest" description="Disordered" evidence="2">
    <location>
        <begin position="409"/>
        <end position="428"/>
    </location>
</feature>
<accession>A0ABV8B0Y0</accession>
<evidence type="ECO:0000313" key="5">
    <source>
        <dbReference type="EMBL" id="MFC3883194.1"/>
    </source>
</evidence>
<evidence type="ECO:0000313" key="6">
    <source>
        <dbReference type="Proteomes" id="UP001595752"/>
    </source>
</evidence>
<sequence length="473" mass="55474">MAEQHWKELIPVDRYIVRSNGILQDYDRKVLTMLYQPLVGSVCFSLYMTLWSELEQDRLWGKESTHHYLMAMMQMNLRTIYEERLKLEGIGLLKTYVKQEEDSRLFVYELMPPLTPEQFFNDGVLNIYLYNRLGKSIFQKVKHYFSDRSLEEGGFQSVTRSFNDVFRSLHTSEMISNIGEEAQKDLRADPSFQYMSTSTKGHINIIDETFDFELFYAGLSESLVPKKAITTKVKNAIEKLAFLYGIDALQMKNIVLSSLDENDQIDIELLRKSARDFYQFEHGNELPHLVEQIQSAALRTMNEKVPQTQEEQLIRQLETISPKQLLIELSGGAEPAQSDLQIIEDVLFHQKLTPGVVNVLIYYVMLKADMKLSKAYVEKIASHWARKKIKTVKEAMELAKHEQKQYQNWTETKQAKRSTRKTAIRKEIVPDWLQGKKEEKKEKKEEAPAVVDFEEEKRKLEEELQQYRQRKQT</sequence>
<comment type="similarity">
    <text evidence="1">Belongs to the DnaB/DnaD family.</text>
</comment>
<feature type="domain" description="DnaB/C C-terminal" evidence="3">
    <location>
        <begin position="336"/>
        <end position="397"/>
    </location>
</feature>
<proteinExistence type="inferred from homology"/>
<dbReference type="InterPro" id="IPR034829">
    <property type="entry name" value="DnaD-like_sf"/>
</dbReference>
<protein>
    <submittedName>
        <fullName evidence="5">Replication initiation and membrane attachment family protein</fullName>
    </submittedName>
</protein>
<organism evidence="5 6">
    <name type="scientific">Bacillus songklensis</name>
    <dbReference type="NCBI Taxonomy" id="1069116"/>
    <lineage>
        <taxon>Bacteria</taxon>
        <taxon>Bacillati</taxon>
        <taxon>Bacillota</taxon>
        <taxon>Bacilli</taxon>
        <taxon>Bacillales</taxon>
        <taxon>Bacillaceae</taxon>
        <taxon>Bacillus</taxon>
    </lineage>
</organism>
<dbReference type="Proteomes" id="UP001595752">
    <property type="component" value="Unassembled WGS sequence"/>
</dbReference>
<dbReference type="Gene3D" id="1.10.10.630">
    <property type="entry name" value="DnaD domain-like"/>
    <property type="match status" value="1"/>
</dbReference>
<dbReference type="InterPro" id="IPR006343">
    <property type="entry name" value="DnaB/C_C"/>
</dbReference>
<feature type="domain" description="Replicative helicase loading/DNA remodeling protein DnaB N-terminal winged helix" evidence="4">
    <location>
        <begin position="11"/>
        <end position="221"/>
    </location>
</feature>
<evidence type="ECO:0000256" key="1">
    <source>
        <dbReference type="ARBA" id="ARBA00093462"/>
    </source>
</evidence>